<dbReference type="KEGG" id="mhb:MHM_04290"/>
<organism evidence="3">
    <name type="scientific">Candidatus Mycoplasma haematominutum 'Birmingham 1'</name>
    <dbReference type="NCBI Taxonomy" id="1116213"/>
    <lineage>
        <taxon>Bacteria</taxon>
        <taxon>Bacillati</taxon>
        <taxon>Mycoplasmatota</taxon>
        <taxon>Mollicutes</taxon>
        <taxon>Mycoplasmataceae</taxon>
        <taxon>Mycoplasma</taxon>
    </lineage>
</organism>
<protein>
    <submittedName>
        <fullName evidence="3">Uncharacterized protein</fullName>
    </submittedName>
</protein>
<feature type="region of interest" description="Disordered" evidence="1">
    <location>
        <begin position="167"/>
        <end position="199"/>
    </location>
</feature>
<sequence>MFSLLRLCLGIVTVAGISTSVAVPVVLNSQGKNTVTTRVSTGGGRSRVSVKLEKCDTSSSSTTEVDFGAASGGEVCWKIEGEPQLSSSETSLTSLLQDNWNITSQDWNEAQDWKKECDSKWEVWSTGESEKQLGLCNSSQELAETPFVKKKHESPKTSISICASNCWEDSSSTSGSRKQLQSEQTSNWKPVKFFKKGGA</sequence>
<keyword evidence="2" id="KW-0732">Signal</keyword>
<accession>G8C3P9</accession>
<reference evidence="3" key="1">
    <citation type="submission" date="2011-11" db="EMBL/GenBank/DDBJ databases">
        <title>Complete genome sequence of Candidatus Mycoplasma haemominutum.</title>
        <authorList>
            <person name="Barker E.N."/>
            <person name="Darby A.C."/>
            <person name="Helps C.R."/>
            <person name="Peters I.R."/>
            <person name="Hughes M.A."/>
            <person name="Radford A.D."/>
            <person name="Novacco M."/>
            <person name="Boretti F."/>
            <person name="Hofmann-Lehmann R."/>
            <person name="Tasker S."/>
        </authorList>
    </citation>
    <scope>NUCLEOTIDE SEQUENCE</scope>
    <source>
        <strain evidence="3">Birmingham 1</strain>
    </source>
</reference>
<reference evidence="3" key="2">
    <citation type="submission" date="2011-11" db="EMBL/GenBank/DDBJ databases">
        <authorList>
            <person name="Barker E."/>
        </authorList>
    </citation>
    <scope>NUCLEOTIDE SEQUENCE</scope>
    <source>
        <strain evidence="3">Birmingham 1</strain>
    </source>
</reference>
<proteinExistence type="predicted"/>
<gene>
    <name evidence="3" type="ORF">MHM_04290</name>
</gene>
<evidence type="ECO:0000256" key="1">
    <source>
        <dbReference type="SAM" id="MobiDB-lite"/>
    </source>
</evidence>
<dbReference type="RefSeq" id="WP_015511812.1">
    <property type="nucleotide sequence ID" value="NC_021007.1"/>
</dbReference>
<feature type="signal peptide" evidence="2">
    <location>
        <begin position="1"/>
        <end position="22"/>
    </location>
</feature>
<evidence type="ECO:0000313" key="3">
    <source>
        <dbReference type="EMBL" id="CCE66947.1"/>
    </source>
</evidence>
<dbReference type="EMBL" id="HE613254">
    <property type="protein sequence ID" value="CCE66947.1"/>
    <property type="molecule type" value="Genomic_DNA"/>
</dbReference>
<dbReference type="PATRIC" id="fig|1116213.3.peg.464"/>
<feature type="compositionally biased region" description="Polar residues" evidence="1">
    <location>
        <begin position="167"/>
        <end position="188"/>
    </location>
</feature>
<dbReference type="HOGENOM" id="CLU_107062_1_0_14"/>
<name>G8C3P9_9MOLU</name>
<feature type="chain" id="PRO_5003508816" evidence="2">
    <location>
        <begin position="23"/>
        <end position="199"/>
    </location>
</feature>
<dbReference type="AlphaFoldDB" id="G8C3P9"/>
<evidence type="ECO:0000256" key="2">
    <source>
        <dbReference type="SAM" id="SignalP"/>
    </source>
</evidence>